<reference evidence="2" key="1">
    <citation type="submission" date="2010-05" db="EMBL/GenBank/DDBJ databases">
        <title>Expression of immune-relevant genes in the liver of the non-model species Delomys sublineatus, an endemic Brazilian rodent, is influenced by its parasite burden.</title>
        <authorList>
            <person name="Weyrich A."/>
            <person name="Lienen T."/>
            <person name="Streich J."/>
            <person name="Sommer S."/>
        </authorList>
    </citation>
    <scope>NUCLEOTIDE SEQUENCE</scope>
    <source>
        <tissue evidence="2">Liver</tissue>
    </source>
</reference>
<feature type="non-terminal residue" evidence="2">
    <location>
        <position position="1"/>
    </location>
</feature>
<gene>
    <name evidence="2" type="primary">DRB</name>
</gene>
<feature type="compositionally biased region" description="Basic and acidic residues" evidence="1">
    <location>
        <begin position="69"/>
        <end position="82"/>
    </location>
</feature>
<protein>
    <submittedName>
        <fullName evidence="2">MHC class II antigen</fullName>
    </submittedName>
</protein>
<feature type="compositionally biased region" description="Low complexity" evidence="1">
    <location>
        <begin position="23"/>
        <end position="41"/>
    </location>
</feature>
<feature type="region of interest" description="Disordered" evidence="1">
    <location>
        <begin position="23"/>
        <end position="82"/>
    </location>
</feature>
<sequence length="82" mass="9046">IGVFRTAGSMVGILRKYFSTARSCSGSSTTRSSSVGWSRRWGGQRRNRTAARISSGQAGPGGHRVQTQLRDRESFTVQRRVE</sequence>
<evidence type="ECO:0000313" key="2">
    <source>
        <dbReference type="EMBL" id="ADK91568.1"/>
    </source>
</evidence>
<proteinExistence type="evidence at transcript level"/>
<dbReference type="AlphaFoldDB" id="E0A304"/>
<dbReference type="EMBL" id="HM347092">
    <property type="protein sequence ID" value="ADK91568.1"/>
    <property type="molecule type" value="mRNA"/>
</dbReference>
<name>E0A304_DELSU</name>
<evidence type="ECO:0000256" key="1">
    <source>
        <dbReference type="SAM" id="MobiDB-lite"/>
    </source>
</evidence>
<accession>E0A304</accession>
<organism evidence="2">
    <name type="scientific">Delomys sublineatus</name>
    <name type="common">Pallid Atlantic forest rat</name>
    <dbReference type="NCBI Taxonomy" id="89131"/>
    <lineage>
        <taxon>Eukaryota</taxon>
        <taxon>Metazoa</taxon>
        <taxon>Chordata</taxon>
        <taxon>Craniata</taxon>
        <taxon>Vertebrata</taxon>
        <taxon>Euteleostomi</taxon>
        <taxon>Mammalia</taxon>
        <taxon>Eutheria</taxon>
        <taxon>Euarchontoglires</taxon>
        <taxon>Glires</taxon>
        <taxon>Rodentia</taxon>
        <taxon>Myomorpha</taxon>
        <taxon>Muroidea</taxon>
        <taxon>Cricetidae</taxon>
        <taxon>Sigmodontinae</taxon>
        <taxon>Delomys</taxon>
    </lineage>
</organism>
<feature type="non-terminal residue" evidence="2">
    <location>
        <position position="82"/>
    </location>
</feature>